<dbReference type="InterPro" id="IPR028081">
    <property type="entry name" value="Leu-bd"/>
</dbReference>
<dbReference type="PANTHER" id="PTHR30483">
    <property type="entry name" value="LEUCINE-SPECIFIC-BINDING PROTEIN"/>
    <property type="match status" value="1"/>
</dbReference>
<dbReference type="SUPFAM" id="SSF53822">
    <property type="entry name" value="Periplasmic binding protein-like I"/>
    <property type="match status" value="1"/>
</dbReference>
<protein>
    <submittedName>
        <fullName evidence="5">ABC transporter substrate-binding protein</fullName>
    </submittedName>
</protein>
<dbReference type="Gene3D" id="3.40.50.2300">
    <property type="match status" value="2"/>
</dbReference>
<dbReference type="InterPro" id="IPR028082">
    <property type="entry name" value="Peripla_BP_I"/>
</dbReference>
<evidence type="ECO:0000256" key="3">
    <source>
        <dbReference type="SAM" id="SignalP"/>
    </source>
</evidence>
<dbReference type="PROSITE" id="PS51257">
    <property type="entry name" value="PROKAR_LIPOPROTEIN"/>
    <property type="match status" value="1"/>
</dbReference>
<proteinExistence type="inferred from homology"/>
<organism evidence="5 6">
    <name type="scientific">Actinomadura rugatobispora</name>
    <dbReference type="NCBI Taxonomy" id="1994"/>
    <lineage>
        <taxon>Bacteria</taxon>
        <taxon>Bacillati</taxon>
        <taxon>Actinomycetota</taxon>
        <taxon>Actinomycetes</taxon>
        <taxon>Streptosporangiales</taxon>
        <taxon>Thermomonosporaceae</taxon>
        <taxon>Actinomadura</taxon>
    </lineage>
</organism>
<sequence length="422" mass="43233">MRNKDRRRSKHAIALAAASTLICLLAAACSSADGDSTAGEGALGTIPPDSPSPAKSTLTFGSISADTGPVILSSIADGTEAWARYVNTHGGIGGHPVKIVRCDDGLDATKNQDCARRLIQDTSVLAVIGGETVVTPLVAAPLLNQAGLSYLSTETTGEGEMKGPAMFAITGGAITQFAALAKHFPANGAKKVALVNAASTSSSKAAARTTEEVKAAGGSVVATVFAKPGTPDYSPVATQLLSANPDVIFTGVTPTDLPALVRAIRQQNPTVKIATLASQWPATTVKTLGDTKDGLYMATDWAAFPDDSADPDITAMRVMLHRMGRQASFGQGSMSGWLGGRAMEAAIAGMKDDKITRAGLTAHLRAATLTVKGVPVPLTLPKGSAPGGYDGLANPSAYINQWKGDDLKQVALVRDVFAPAGG</sequence>
<keyword evidence="6" id="KW-1185">Reference proteome</keyword>
<dbReference type="Proteomes" id="UP001596074">
    <property type="component" value="Unassembled WGS sequence"/>
</dbReference>
<keyword evidence="2 3" id="KW-0732">Signal</keyword>
<feature type="domain" description="Leucine-binding protein" evidence="4">
    <location>
        <begin position="58"/>
        <end position="378"/>
    </location>
</feature>
<dbReference type="EMBL" id="JBHSON010000059">
    <property type="protein sequence ID" value="MFC5750809.1"/>
    <property type="molecule type" value="Genomic_DNA"/>
</dbReference>
<feature type="signal peptide" evidence="3">
    <location>
        <begin position="1"/>
        <end position="32"/>
    </location>
</feature>
<dbReference type="Pfam" id="PF13458">
    <property type="entry name" value="Peripla_BP_6"/>
    <property type="match status" value="1"/>
</dbReference>
<evidence type="ECO:0000313" key="5">
    <source>
        <dbReference type="EMBL" id="MFC5750809.1"/>
    </source>
</evidence>
<dbReference type="PANTHER" id="PTHR30483:SF6">
    <property type="entry name" value="PERIPLASMIC BINDING PROTEIN OF ABC TRANSPORTER FOR NATURAL AMINO ACIDS"/>
    <property type="match status" value="1"/>
</dbReference>
<comment type="caution">
    <text evidence="5">The sequence shown here is derived from an EMBL/GenBank/DDBJ whole genome shotgun (WGS) entry which is preliminary data.</text>
</comment>
<accession>A0ABW1AA18</accession>
<feature type="chain" id="PRO_5045810588" evidence="3">
    <location>
        <begin position="33"/>
        <end position="422"/>
    </location>
</feature>
<evidence type="ECO:0000256" key="2">
    <source>
        <dbReference type="ARBA" id="ARBA00022729"/>
    </source>
</evidence>
<comment type="similarity">
    <text evidence="1">Belongs to the leucine-binding protein family.</text>
</comment>
<evidence type="ECO:0000256" key="1">
    <source>
        <dbReference type="ARBA" id="ARBA00010062"/>
    </source>
</evidence>
<gene>
    <name evidence="5" type="ORF">ACFPZN_34770</name>
</gene>
<evidence type="ECO:0000259" key="4">
    <source>
        <dbReference type="Pfam" id="PF13458"/>
    </source>
</evidence>
<dbReference type="InterPro" id="IPR051010">
    <property type="entry name" value="BCAA_transport"/>
</dbReference>
<reference evidence="6" key="1">
    <citation type="journal article" date="2019" name="Int. J. Syst. Evol. Microbiol.">
        <title>The Global Catalogue of Microorganisms (GCM) 10K type strain sequencing project: providing services to taxonomists for standard genome sequencing and annotation.</title>
        <authorList>
            <consortium name="The Broad Institute Genomics Platform"/>
            <consortium name="The Broad Institute Genome Sequencing Center for Infectious Disease"/>
            <person name="Wu L."/>
            <person name="Ma J."/>
        </authorList>
    </citation>
    <scope>NUCLEOTIDE SEQUENCE [LARGE SCALE GENOMIC DNA]</scope>
    <source>
        <strain evidence="6">KCTC 42087</strain>
    </source>
</reference>
<evidence type="ECO:0000313" key="6">
    <source>
        <dbReference type="Proteomes" id="UP001596074"/>
    </source>
</evidence>
<dbReference type="RefSeq" id="WP_378286575.1">
    <property type="nucleotide sequence ID" value="NZ_JBHSON010000059.1"/>
</dbReference>
<name>A0ABW1AA18_9ACTN</name>